<accession>A0A3Q2TEN0</accession>
<dbReference type="GO" id="GO:0001764">
    <property type="term" value="P:neuron migration"/>
    <property type="evidence" value="ECO:0007669"/>
    <property type="project" value="UniProtKB-ARBA"/>
</dbReference>
<evidence type="ECO:0000256" key="2">
    <source>
        <dbReference type="ARBA" id="ARBA00022475"/>
    </source>
</evidence>
<feature type="domain" description="Cadherin" evidence="13">
    <location>
        <begin position="526"/>
        <end position="637"/>
    </location>
</feature>
<protein>
    <submittedName>
        <fullName evidence="14">Cadherin-1</fullName>
    </submittedName>
</protein>
<dbReference type="GO" id="GO:0042074">
    <property type="term" value="P:cell migration involved in gastrulation"/>
    <property type="evidence" value="ECO:0007669"/>
    <property type="project" value="UniProtKB-ARBA"/>
</dbReference>
<dbReference type="GO" id="GO:0045296">
    <property type="term" value="F:cadherin binding"/>
    <property type="evidence" value="ECO:0007669"/>
    <property type="project" value="TreeGrafter"/>
</dbReference>
<evidence type="ECO:0000259" key="13">
    <source>
        <dbReference type="PROSITE" id="PS50268"/>
    </source>
</evidence>
<dbReference type="STRING" id="8078.ENSFHEP00000014190"/>
<evidence type="ECO:0000256" key="5">
    <source>
        <dbReference type="ARBA" id="ARBA00022737"/>
    </source>
</evidence>
<dbReference type="FunFam" id="2.60.40.60:FF:000191">
    <property type="entry name" value="Cadherin 1"/>
    <property type="match status" value="1"/>
</dbReference>
<keyword evidence="8" id="KW-0472">Membrane</keyword>
<dbReference type="Pfam" id="PF00028">
    <property type="entry name" value="Cadherin"/>
    <property type="match status" value="5"/>
</dbReference>
<evidence type="ECO:0000313" key="14">
    <source>
        <dbReference type="Ensembl" id="ENSFHEP00000014190.1"/>
    </source>
</evidence>
<dbReference type="GO" id="GO:0016339">
    <property type="term" value="P:calcium-dependent cell-cell adhesion via plasma membrane cell adhesion molecules"/>
    <property type="evidence" value="ECO:0007669"/>
    <property type="project" value="TreeGrafter"/>
</dbReference>
<keyword evidence="5" id="KW-0677">Repeat</keyword>
<reference evidence="14" key="2">
    <citation type="submission" date="2025-09" db="UniProtKB">
        <authorList>
            <consortium name="Ensembl"/>
        </authorList>
    </citation>
    <scope>IDENTIFICATION</scope>
</reference>
<evidence type="ECO:0000256" key="8">
    <source>
        <dbReference type="ARBA" id="ARBA00023136"/>
    </source>
</evidence>
<dbReference type="Proteomes" id="UP000265000">
    <property type="component" value="Unplaced"/>
</dbReference>
<dbReference type="Gene3D" id="2.60.40.60">
    <property type="entry name" value="Cadherins"/>
    <property type="match status" value="6"/>
</dbReference>
<dbReference type="Pfam" id="PF08758">
    <property type="entry name" value="Cadherin_pro"/>
    <property type="match status" value="1"/>
</dbReference>
<keyword evidence="7" id="KW-0130">Cell adhesion</keyword>
<dbReference type="GO" id="GO:0044331">
    <property type="term" value="P:cell-cell adhesion mediated by cadherin"/>
    <property type="evidence" value="ECO:0007669"/>
    <property type="project" value="TreeGrafter"/>
</dbReference>
<dbReference type="GO" id="GO:0005737">
    <property type="term" value="C:cytoplasm"/>
    <property type="evidence" value="ECO:0007669"/>
    <property type="project" value="TreeGrafter"/>
</dbReference>
<dbReference type="GO" id="GO:0007398">
    <property type="term" value="P:ectoderm development"/>
    <property type="evidence" value="ECO:0007669"/>
    <property type="project" value="UniProtKB-ARBA"/>
</dbReference>
<feature type="domain" description="Cadherin" evidence="13">
    <location>
        <begin position="194"/>
        <end position="276"/>
    </location>
</feature>
<keyword evidence="4 12" id="KW-0732">Signal</keyword>
<dbReference type="GO" id="GO:0030010">
    <property type="term" value="P:establishment of cell polarity"/>
    <property type="evidence" value="ECO:0007669"/>
    <property type="project" value="UniProtKB-ARBA"/>
</dbReference>
<dbReference type="PANTHER" id="PTHR24027">
    <property type="entry name" value="CADHERIN-23"/>
    <property type="match status" value="1"/>
</dbReference>
<dbReference type="GO" id="GO:0000902">
    <property type="term" value="P:cell morphogenesis"/>
    <property type="evidence" value="ECO:0007669"/>
    <property type="project" value="TreeGrafter"/>
</dbReference>
<dbReference type="PROSITE" id="PS50268">
    <property type="entry name" value="CADHERIN_2"/>
    <property type="match status" value="5"/>
</dbReference>
<keyword evidence="15" id="KW-1185">Reference proteome</keyword>
<dbReference type="SUPFAM" id="SSF49313">
    <property type="entry name" value="Cadherin-like"/>
    <property type="match status" value="6"/>
</dbReference>
<feature type="region of interest" description="Disordered" evidence="11">
    <location>
        <begin position="784"/>
        <end position="811"/>
    </location>
</feature>
<dbReference type="InterPro" id="IPR015919">
    <property type="entry name" value="Cadherin-like_sf"/>
</dbReference>
<dbReference type="PANTHER" id="PTHR24027:SF319">
    <property type="entry name" value="CADHERIN-1"/>
    <property type="match status" value="1"/>
</dbReference>
<dbReference type="InterPro" id="IPR020894">
    <property type="entry name" value="Cadherin_CS"/>
</dbReference>
<feature type="chain" id="PRO_5018713956" evidence="12">
    <location>
        <begin position="19"/>
        <end position="811"/>
    </location>
</feature>
<keyword evidence="6 10" id="KW-0106">Calcium</keyword>
<dbReference type="CDD" id="cd11304">
    <property type="entry name" value="Cadherin_repeat"/>
    <property type="match status" value="2"/>
</dbReference>
<dbReference type="GO" id="GO:0005509">
    <property type="term" value="F:calcium ion binding"/>
    <property type="evidence" value="ECO:0007669"/>
    <property type="project" value="UniProtKB-UniRule"/>
</dbReference>
<name>A0A3Q2TEN0_FUNHE</name>
<dbReference type="FunFam" id="2.60.40.60:FF:000022">
    <property type="entry name" value="Cadherin 2"/>
    <property type="match status" value="2"/>
</dbReference>
<evidence type="ECO:0000256" key="9">
    <source>
        <dbReference type="ARBA" id="ARBA00023180"/>
    </source>
</evidence>
<evidence type="ECO:0000256" key="3">
    <source>
        <dbReference type="ARBA" id="ARBA00022723"/>
    </source>
</evidence>
<dbReference type="SMART" id="SM00112">
    <property type="entry name" value="CA"/>
    <property type="match status" value="5"/>
</dbReference>
<keyword evidence="9" id="KW-0325">Glycoprotein</keyword>
<comment type="subcellular location">
    <subcellularLocation>
        <location evidence="1">Cell membrane</location>
    </subcellularLocation>
</comment>
<dbReference type="GO" id="GO:0001841">
    <property type="term" value="P:neural tube formation"/>
    <property type="evidence" value="ECO:0007669"/>
    <property type="project" value="UniProtKB-ARBA"/>
</dbReference>
<keyword evidence="2" id="KW-1003">Cell membrane</keyword>
<dbReference type="GO" id="GO:0008013">
    <property type="term" value="F:beta-catenin binding"/>
    <property type="evidence" value="ECO:0007669"/>
    <property type="project" value="TreeGrafter"/>
</dbReference>
<dbReference type="InterPro" id="IPR002126">
    <property type="entry name" value="Cadherin-like_dom"/>
</dbReference>
<evidence type="ECO:0000256" key="11">
    <source>
        <dbReference type="SAM" id="MobiDB-lite"/>
    </source>
</evidence>
<feature type="domain" description="Cadherin" evidence="13">
    <location>
        <begin position="691"/>
        <end position="773"/>
    </location>
</feature>
<reference evidence="14" key="1">
    <citation type="submission" date="2025-08" db="UniProtKB">
        <authorList>
            <consortium name="Ensembl"/>
        </authorList>
    </citation>
    <scope>IDENTIFICATION</scope>
</reference>
<evidence type="ECO:0000256" key="10">
    <source>
        <dbReference type="PROSITE-ProRule" id="PRU00043"/>
    </source>
</evidence>
<dbReference type="GO" id="GO:0034332">
    <property type="term" value="P:adherens junction organization"/>
    <property type="evidence" value="ECO:0007669"/>
    <property type="project" value="UniProtKB-ARBA"/>
</dbReference>
<sequence>MGTIWFTVWCVLFFSVQASPVWPAKDPKCAPGFESKIIIFKVTGKYLRQGTELGKVNFTDCTDGTDEFVFTSDDEDFMVQTDGTLMVKRCTVLQKGQRNFNIYYWDSLGQEATASVVLQHNGDHEAAQSPQNNFPLKDFTNKLEDAADPQISIPEFAISSQGLKRRKREWLIPLNIVENHRGPFPQFIAQIRSDEAKMKTMQYSITGPGADQPPVGLFSMDKDNGNLYVTQELDREKRDKYLLQVHAVALGSTGAAEEPMDVPVNVIDQNDNKPVFNQSSYVAEVPEASPTGEEVIQVVATDADDPDSYNAIIRYRIISQEPEEPSASMFTIDPVTGAISVNASGLDREKTPQYTLRVQAADMEGEGMTGFTEVIIKVTDSNDNAPVVTDPSDAADPQIPILDFPISSRGLKRRKREWLIPPLNIVENHRGPFPLFIAQIRSDEDKMKMMHYSISGPGADQPPAGLFTIDTGTGNLYVTQELDREKRDKYLLQVHAVAFGSTRAAEEPMDVPVNVIDQNDNKPVFNQSSYVAEVPEASPTGEEVIQVVATDADDPDSYNAIIRYRIISQEPEEPSASMFTIDPVTGAISVNASGLDREKTPQYTLRVQAADMEGEGMTGFTEVIIKVTDSNDNAPVVTDPSDGADPQISILDFPTSSQGLKRKKRWIIPPLSIVENHRGPFPQFIAQICSDEAKMMTMQYSITGPGADQPPVGLFTMDKDTGNLYVTQELDREKRNMYPLQVHAVALGSTGAAEEPMDVPVNVIDQNDSKPVFNQSSYVAEVPGASPTEIPSVHTESAGSRQGGRRIEWIH</sequence>
<dbReference type="GO" id="GO:0007043">
    <property type="term" value="P:cell-cell junction assembly"/>
    <property type="evidence" value="ECO:0007669"/>
    <property type="project" value="TreeGrafter"/>
</dbReference>
<evidence type="ECO:0000256" key="1">
    <source>
        <dbReference type="ARBA" id="ARBA00004236"/>
    </source>
</evidence>
<dbReference type="PROSITE" id="PS00232">
    <property type="entry name" value="CADHERIN_1"/>
    <property type="match status" value="2"/>
</dbReference>
<dbReference type="Ensembl" id="ENSFHET00000021933.1">
    <property type="protein sequence ID" value="ENSFHEP00000014190.1"/>
    <property type="gene ID" value="ENSFHEG00000015721.1"/>
</dbReference>
<dbReference type="InterPro" id="IPR039808">
    <property type="entry name" value="Cadherin"/>
</dbReference>
<organism evidence="14 15">
    <name type="scientific">Fundulus heteroclitus</name>
    <name type="common">Killifish</name>
    <name type="synonym">Mummichog</name>
    <dbReference type="NCBI Taxonomy" id="8078"/>
    <lineage>
        <taxon>Eukaryota</taxon>
        <taxon>Metazoa</taxon>
        <taxon>Chordata</taxon>
        <taxon>Craniata</taxon>
        <taxon>Vertebrata</taxon>
        <taxon>Euteleostomi</taxon>
        <taxon>Actinopterygii</taxon>
        <taxon>Neopterygii</taxon>
        <taxon>Teleostei</taxon>
        <taxon>Neoteleostei</taxon>
        <taxon>Acanthomorphata</taxon>
        <taxon>Ovalentaria</taxon>
        <taxon>Atherinomorphae</taxon>
        <taxon>Cyprinodontiformes</taxon>
        <taxon>Fundulidae</taxon>
        <taxon>Fundulus</taxon>
    </lineage>
</organism>
<proteinExistence type="predicted"/>
<keyword evidence="3" id="KW-0479">Metal-binding</keyword>
<feature type="signal peptide" evidence="12">
    <location>
        <begin position="1"/>
        <end position="18"/>
    </location>
</feature>
<evidence type="ECO:0000313" key="15">
    <source>
        <dbReference type="Proteomes" id="UP000265000"/>
    </source>
</evidence>
<evidence type="ECO:0000256" key="7">
    <source>
        <dbReference type="ARBA" id="ARBA00022889"/>
    </source>
</evidence>
<dbReference type="GeneTree" id="ENSGT00940000154848"/>
<dbReference type="SMART" id="SM01055">
    <property type="entry name" value="Cadherin_pro"/>
    <property type="match status" value="1"/>
</dbReference>
<dbReference type="AlphaFoldDB" id="A0A3Q2TEN0"/>
<dbReference type="GO" id="GO:0005912">
    <property type="term" value="C:adherens junction"/>
    <property type="evidence" value="ECO:0007669"/>
    <property type="project" value="TreeGrafter"/>
</dbReference>
<dbReference type="InterPro" id="IPR014868">
    <property type="entry name" value="Cadherin_pro_dom"/>
</dbReference>
<feature type="domain" description="Cadherin" evidence="13">
    <location>
        <begin position="442"/>
        <end position="525"/>
    </location>
</feature>
<evidence type="ECO:0000256" key="6">
    <source>
        <dbReference type="ARBA" id="ARBA00022837"/>
    </source>
</evidence>
<feature type="domain" description="Cadherin" evidence="13">
    <location>
        <begin position="277"/>
        <end position="388"/>
    </location>
</feature>
<dbReference type="FunFam" id="2.60.40.60:FF:000011">
    <property type="entry name" value="Cadherin 1"/>
    <property type="match status" value="3"/>
</dbReference>
<dbReference type="PRINTS" id="PR00205">
    <property type="entry name" value="CADHERIN"/>
</dbReference>
<dbReference type="GO" id="GO:0007498">
    <property type="term" value="P:mesoderm development"/>
    <property type="evidence" value="ECO:0007669"/>
    <property type="project" value="UniProtKB-ARBA"/>
</dbReference>
<evidence type="ECO:0000256" key="12">
    <source>
        <dbReference type="SAM" id="SignalP"/>
    </source>
</evidence>
<evidence type="ECO:0000256" key="4">
    <source>
        <dbReference type="ARBA" id="ARBA00022729"/>
    </source>
</evidence>
<dbReference type="GO" id="GO:0016342">
    <property type="term" value="C:catenin complex"/>
    <property type="evidence" value="ECO:0007669"/>
    <property type="project" value="TreeGrafter"/>
</dbReference>
<dbReference type="GO" id="GO:0007156">
    <property type="term" value="P:homophilic cell adhesion via plasma membrane adhesion molecules"/>
    <property type="evidence" value="ECO:0007669"/>
    <property type="project" value="InterPro"/>
</dbReference>